<evidence type="ECO:0000313" key="7">
    <source>
        <dbReference type="Proteomes" id="UP000298602"/>
    </source>
</evidence>
<evidence type="ECO:0000256" key="1">
    <source>
        <dbReference type="ARBA" id="ARBA00022485"/>
    </source>
</evidence>
<accession>A0A4P8L429</accession>
<dbReference type="OrthoDB" id="5414784at2"/>
<feature type="domain" description="4Fe-4S" evidence="5">
    <location>
        <begin position="18"/>
        <end position="79"/>
    </location>
</feature>
<dbReference type="KEGG" id="dax:FDQ92_05955"/>
<name>A0A4P8L429_9BACT</name>
<evidence type="ECO:0000256" key="4">
    <source>
        <dbReference type="ARBA" id="ARBA00023014"/>
    </source>
</evidence>
<sequence>MGGYHSKGDFMDDERRKKLANRLTPIQLYQLTPKTNCGECGHPTCLAYATQVIVGHSDMDACPYLDPEQKEAFRARLEDQHADGIGVKREGFDKALEFLRSEVRKWDFPGIAGSLGAVLVDEPGEAALRFSYFGRPVILSAEDVTGFSGEPLNPWEKILLYNYVIGGAAEPAGRWVGMESLPNSISKIKSLNAHCEAPLARAFAGRLELLPETTRCVGPALEISEQGVDFGAQFQILPKLSFRVLWWDEDTEEGFPPRVKFLFDASVLKVLDLESLLFACEQLTDRLLDCLKKAP</sequence>
<reference evidence="6 7" key="1">
    <citation type="submission" date="2019-05" db="EMBL/GenBank/DDBJ databases">
        <title>The Complete Genome Sequence of the n-alkane-degrading Desulfoglaeba alkanexedens ALDC reveals multiple alkylsuccinate synthase gene clusters.</title>
        <authorList>
            <person name="Callaghan A.V."/>
            <person name="Davidova I.A."/>
            <person name="Duncan K.E."/>
            <person name="Morris B."/>
            <person name="McInerney M.J."/>
        </authorList>
    </citation>
    <scope>NUCLEOTIDE SEQUENCE [LARGE SCALE GENOMIC DNA]</scope>
    <source>
        <strain evidence="6 7">ALDC</strain>
    </source>
</reference>
<evidence type="ECO:0000313" key="6">
    <source>
        <dbReference type="EMBL" id="QCQ21765.1"/>
    </source>
</evidence>
<dbReference type="InterPro" id="IPR007202">
    <property type="entry name" value="4Fe-4S_dom"/>
</dbReference>
<keyword evidence="1" id="KW-0004">4Fe-4S</keyword>
<gene>
    <name evidence="6" type="ORF">FDQ92_05955</name>
</gene>
<keyword evidence="3" id="KW-0408">Iron</keyword>
<dbReference type="AlphaFoldDB" id="A0A4P8L429"/>
<proteinExistence type="predicted"/>
<reference evidence="6 7" key="2">
    <citation type="submission" date="2019-05" db="EMBL/GenBank/DDBJ databases">
        <authorList>
            <person name="Suflita J.M."/>
            <person name="Marks C.R."/>
        </authorList>
    </citation>
    <scope>NUCLEOTIDE SEQUENCE [LARGE SCALE GENOMIC DNA]</scope>
    <source>
        <strain evidence="6 7">ALDC</strain>
    </source>
</reference>
<dbReference type="PROSITE" id="PS51656">
    <property type="entry name" value="4FE4S"/>
    <property type="match status" value="1"/>
</dbReference>
<dbReference type="Proteomes" id="UP000298602">
    <property type="component" value="Chromosome"/>
</dbReference>
<keyword evidence="2" id="KW-0479">Metal-binding</keyword>
<dbReference type="GO" id="GO:0051539">
    <property type="term" value="F:4 iron, 4 sulfur cluster binding"/>
    <property type="evidence" value="ECO:0007669"/>
    <property type="project" value="UniProtKB-KW"/>
</dbReference>
<evidence type="ECO:0000256" key="3">
    <source>
        <dbReference type="ARBA" id="ARBA00023004"/>
    </source>
</evidence>
<keyword evidence="4" id="KW-0411">Iron-sulfur</keyword>
<keyword evidence="7" id="KW-1185">Reference proteome</keyword>
<organism evidence="6 7">
    <name type="scientific">Desulfoglaeba alkanexedens ALDC</name>
    <dbReference type="NCBI Taxonomy" id="980445"/>
    <lineage>
        <taxon>Bacteria</taxon>
        <taxon>Pseudomonadati</taxon>
        <taxon>Thermodesulfobacteriota</taxon>
        <taxon>Syntrophobacteria</taxon>
        <taxon>Syntrophobacterales</taxon>
        <taxon>Syntrophobacteraceae</taxon>
        <taxon>Desulfoglaeba</taxon>
    </lineage>
</organism>
<dbReference type="Gene3D" id="1.10.15.40">
    <property type="entry name" value="Electron transport complex subunit B, putative Fe-S cluster"/>
    <property type="match status" value="1"/>
</dbReference>
<evidence type="ECO:0000256" key="2">
    <source>
        <dbReference type="ARBA" id="ARBA00022723"/>
    </source>
</evidence>
<dbReference type="EMBL" id="CP040098">
    <property type="protein sequence ID" value="QCQ21765.1"/>
    <property type="molecule type" value="Genomic_DNA"/>
</dbReference>
<protein>
    <submittedName>
        <fullName evidence="6">DUF3786 domain-containing protein</fullName>
    </submittedName>
</protein>
<evidence type="ECO:0000259" key="5">
    <source>
        <dbReference type="PROSITE" id="PS51656"/>
    </source>
</evidence>
<dbReference type="Pfam" id="PF12654">
    <property type="entry name" value="DUF3786"/>
    <property type="match status" value="1"/>
</dbReference>
<dbReference type="Pfam" id="PF04060">
    <property type="entry name" value="FeS"/>
    <property type="match status" value="1"/>
</dbReference>
<dbReference type="InterPro" id="IPR024264">
    <property type="entry name" value="DUF3786"/>
</dbReference>
<dbReference type="GO" id="GO:0046872">
    <property type="term" value="F:metal ion binding"/>
    <property type="evidence" value="ECO:0007669"/>
    <property type="project" value="UniProtKB-KW"/>
</dbReference>